<evidence type="ECO:0000313" key="2">
    <source>
        <dbReference type="EMBL" id="KXZ51803.1"/>
    </source>
</evidence>
<dbReference type="Proteomes" id="UP000075714">
    <property type="component" value="Unassembled WGS sequence"/>
</dbReference>
<organism evidence="2 3">
    <name type="scientific">Gonium pectorale</name>
    <name type="common">Green alga</name>
    <dbReference type="NCBI Taxonomy" id="33097"/>
    <lineage>
        <taxon>Eukaryota</taxon>
        <taxon>Viridiplantae</taxon>
        <taxon>Chlorophyta</taxon>
        <taxon>core chlorophytes</taxon>
        <taxon>Chlorophyceae</taxon>
        <taxon>CS clade</taxon>
        <taxon>Chlamydomonadales</taxon>
        <taxon>Volvocaceae</taxon>
        <taxon>Gonium</taxon>
    </lineage>
</organism>
<reference evidence="3" key="1">
    <citation type="journal article" date="2016" name="Nat. Commun.">
        <title>The Gonium pectorale genome demonstrates co-option of cell cycle regulation during the evolution of multicellularity.</title>
        <authorList>
            <person name="Hanschen E.R."/>
            <person name="Marriage T.N."/>
            <person name="Ferris P.J."/>
            <person name="Hamaji T."/>
            <person name="Toyoda A."/>
            <person name="Fujiyama A."/>
            <person name="Neme R."/>
            <person name="Noguchi H."/>
            <person name="Minakuchi Y."/>
            <person name="Suzuki M."/>
            <person name="Kawai-Toyooka H."/>
            <person name="Smith D.R."/>
            <person name="Sparks H."/>
            <person name="Anderson J."/>
            <person name="Bakaric R."/>
            <person name="Luria V."/>
            <person name="Karger A."/>
            <person name="Kirschner M.W."/>
            <person name="Durand P.M."/>
            <person name="Michod R.E."/>
            <person name="Nozaki H."/>
            <person name="Olson B.J."/>
        </authorList>
    </citation>
    <scope>NUCLEOTIDE SEQUENCE [LARGE SCALE GENOMIC DNA]</scope>
    <source>
        <strain evidence="3">NIES-2863</strain>
    </source>
</reference>
<keyword evidence="3" id="KW-1185">Reference proteome</keyword>
<dbReference type="AlphaFoldDB" id="A0A150GPP4"/>
<feature type="coiled-coil region" evidence="1">
    <location>
        <begin position="40"/>
        <end position="169"/>
    </location>
</feature>
<dbReference type="EMBL" id="LSYV01000012">
    <property type="protein sequence ID" value="KXZ51803.1"/>
    <property type="molecule type" value="Genomic_DNA"/>
</dbReference>
<proteinExistence type="predicted"/>
<evidence type="ECO:0000256" key="1">
    <source>
        <dbReference type="SAM" id="Coils"/>
    </source>
</evidence>
<protein>
    <submittedName>
        <fullName evidence="2">Uncharacterized protein</fullName>
    </submittedName>
</protein>
<gene>
    <name evidence="2" type="ORF">GPECTOR_11g245</name>
</gene>
<name>A0A150GPP4_GONPE</name>
<evidence type="ECO:0000313" key="3">
    <source>
        <dbReference type="Proteomes" id="UP000075714"/>
    </source>
</evidence>
<keyword evidence="1" id="KW-0175">Coiled coil</keyword>
<accession>A0A150GPP4</accession>
<dbReference type="OrthoDB" id="553347at2759"/>
<comment type="caution">
    <text evidence="2">The sequence shown here is derived from an EMBL/GenBank/DDBJ whole genome shotgun (WGS) entry which is preliminary data.</text>
</comment>
<sequence length="174" mass="18454">MVEAFAAARAEADAEARVAAVATAAAEAAAAIAAAAARADDEAHAEREALRRRCLDLEAQLKSVVTDGAATLREQLLELAERLEGLEGENAELRAAVLASTSTYERAAALGHKIAELQSQVELLTLDKEELQVQLELAQMSPTPGSRVLTASAADLEDAELERRALQDRIQVRG</sequence>